<gene>
    <name evidence="1" type="ORF">N475_18290</name>
</gene>
<dbReference type="Proteomes" id="UP000076643">
    <property type="component" value="Unassembled WGS sequence"/>
</dbReference>
<dbReference type="PATRIC" id="fig|1365250.3.peg.3255"/>
<keyword evidence="2" id="KW-1185">Reference proteome</keyword>
<reference evidence="1 2" key="1">
    <citation type="submission" date="2013-07" db="EMBL/GenBank/DDBJ databases">
        <title>Comparative Genomic and Metabolomic Analysis of Twelve Strains of Pseudoalteromonas luteoviolacea.</title>
        <authorList>
            <person name="Vynne N.G."/>
            <person name="Mansson M."/>
            <person name="Gram L."/>
        </authorList>
    </citation>
    <scope>NUCLEOTIDE SEQUENCE [LARGE SCALE GENOMIC DNA]</scope>
    <source>
        <strain evidence="1 2">DSM 6061</strain>
    </source>
</reference>
<dbReference type="EMBL" id="AUYB01000111">
    <property type="protein sequence ID" value="KZN35787.1"/>
    <property type="molecule type" value="Genomic_DNA"/>
</dbReference>
<sequence length="40" mass="4791">MRPELTDKDRKSKIIKGKKIEIWLRVIGKKLHLVHLCTHK</sequence>
<protein>
    <submittedName>
        <fullName evidence="1">Uncharacterized protein</fullName>
    </submittedName>
</protein>
<accession>A0A161XV98</accession>
<proteinExistence type="predicted"/>
<evidence type="ECO:0000313" key="1">
    <source>
        <dbReference type="EMBL" id="KZN35787.1"/>
    </source>
</evidence>
<evidence type="ECO:0000313" key="2">
    <source>
        <dbReference type="Proteomes" id="UP000076643"/>
    </source>
</evidence>
<name>A0A161XV98_9GAMM</name>
<comment type="caution">
    <text evidence="1">The sequence shown here is derived from an EMBL/GenBank/DDBJ whole genome shotgun (WGS) entry which is preliminary data.</text>
</comment>
<organism evidence="1 2">
    <name type="scientific">Pseudoalteromonas luteoviolacea DSM 6061</name>
    <dbReference type="NCBI Taxonomy" id="1365250"/>
    <lineage>
        <taxon>Bacteria</taxon>
        <taxon>Pseudomonadati</taxon>
        <taxon>Pseudomonadota</taxon>
        <taxon>Gammaproteobacteria</taxon>
        <taxon>Alteromonadales</taxon>
        <taxon>Pseudoalteromonadaceae</taxon>
        <taxon>Pseudoalteromonas</taxon>
    </lineage>
</organism>
<dbReference type="AlphaFoldDB" id="A0A161XV98"/>